<protein>
    <submittedName>
        <fullName evidence="2">Uncharacterized protein</fullName>
    </submittedName>
</protein>
<organism evidence="2 3">
    <name type="scientific">Bursaphelenchus okinawaensis</name>
    <dbReference type="NCBI Taxonomy" id="465554"/>
    <lineage>
        <taxon>Eukaryota</taxon>
        <taxon>Metazoa</taxon>
        <taxon>Ecdysozoa</taxon>
        <taxon>Nematoda</taxon>
        <taxon>Chromadorea</taxon>
        <taxon>Rhabditida</taxon>
        <taxon>Tylenchina</taxon>
        <taxon>Tylenchomorpha</taxon>
        <taxon>Aphelenchoidea</taxon>
        <taxon>Aphelenchoididae</taxon>
        <taxon>Bursaphelenchus</taxon>
    </lineage>
</organism>
<evidence type="ECO:0000256" key="1">
    <source>
        <dbReference type="SAM" id="MobiDB-lite"/>
    </source>
</evidence>
<evidence type="ECO:0000313" key="2">
    <source>
        <dbReference type="EMBL" id="CAD5231151.1"/>
    </source>
</evidence>
<reference evidence="2" key="1">
    <citation type="submission" date="2020-09" db="EMBL/GenBank/DDBJ databases">
        <authorList>
            <person name="Kikuchi T."/>
        </authorList>
    </citation>
    <scope>NUCLEOTIDE SEQUENCE</scope>
    <source>
        <strain evidence="2">SH1</strain>
    </source>
</reference>
<evidence type="ECO:0000313" key="3">
    <source>
        <dbReference type="Proteomes" id="UP000614601"/>
    </source>
</evidence>
<accession>A0A811LVR0</accession>
<name>A0A811LVR0_9BILA</name>
<feature type="region of interest" description="Disordered" evidence="1">
    <location>
        <begin position="330"/>
        <end position="354"/>
    </location>
</feature>
<dbReference type="EMBL" id="CAJFDH010000006">
    <property type="protein sequence ID" value="CAD5231151.1"/>
    <property type="molecule type" value="Genomic_DNA"/>
</dbReference>
<sequence length="354" mass="40836">MVEPRKILATYDPNFTVWKYDVYVYEMVRDYETGDFRDLIKREDRSWRSENILSCGEVMAAYMKNFFPPVSYCYDNKRMLYTNEPLDHMELKVISLPFGDGTTRDYGIELGHPVAKLLGEINRRDLVAYLEICNLQPFKDFMGFEPFQAKWLFSPSCEGWADSNNSGINMTRGLKMRVELLEDCEDSESVFMIVVKDTLNGVAISVLYDSKQRIKFQRLSDAPIGRLLAPTNVPQSLVAFLNDKHPRTIGCINQNYALTTENNQYYPMEWCCPARGQMVPECIRNSITDWRDYHNFEKADQQAEINGAANFIWAQKESYEHMGITLFPHGSSRPSSSNSERLRYSSGLSSSTSF</sequence>
<keyword evidence="3" id="KW-1185">Reference proteome</keyword>
<dbReference type="EMBL" id="CAJFCW020000006">
    <property type="protein sequence ID" value="CAG9128475.1"/>
    <property type="molecule type" value="Genomic_DNA"/>
</dbReference>
<dbReference type="Proteomes" id="UP000614601">
    <property type="component" value="Unassembled WGS sequence"/>
</dbReference>
<dbReference type="Proteomes" id="UP000783686">
    <property type="component" value="Unassembled WGS sequence"/>
</dbReference>
<feature type="compositionally biased region" description="Low complexity" evidence="1">
    <location>
        <begin position="331"/>
        <end position="354"/>
    </location>
</feature>
<proteinExistence type="predicted"/>
<dbReference type="AlphaFoldDB" id="A0A811LVR0"/>
<gene>
    <name evidence="2" type="ORF">BOKJ2_LOCUS14498</name>
</gene>
<comment type="caution">
    <text evidence="2">The sequence shown here is derived from an EMBL/GenBank/DDBJ whole genome shotgun (WGS) entry which is preliminary data.</text>
</comment>